<feature type="transmembrane region" description="Helical" evidence="1">
    <location>
        <begin position="208"/>
        <end position="226"/>
    </location>
</feature>
<keyword evidence="1" id="KW-1133">Transmembrane helix</keyword>
<feature type="transmembrane region" description="Helical" evidence="1">
    <location>
        <begin position="170"/>
        <end position="196"/>
    </location>
</feature>
<feature type="transmembrane region" description="Helical" evidence="1">
    <location>
        <begin position="293"/>
        <end position="311"/>
    </location>
</feature>
<dbReference type="Proteomes" id="UP000034753">
    <property type="component" value="Unassembled WGS sequence"/>
</dbReference>
<feature type="transmembrane region" description="Helical" evidence="1">
    <location>
        <begin position="112"/>
        <end position="134"/>
    </location>
</feature>
<accession>A0A0G0YSN9</accession>
<feature type="transmembrane region" description="Helical" evidence="1">
    <location>
        <begin position="350"/>
        <end position="370"/>
    </location>
</feature>
<comment type="caution">
    <text evidence="2">The sequence shown here is derived from an EMBL/GenBank/DDBJ whole genome shotgun (WGS) entry which is preliminary data.</text>
</comment>
<keyword evidence="1" id="KW-0812">Transmembrane</keyword>
<reference evidence="2 3" key="1">
    <citation type="journal article" date="2015" name="Nature">
        <title>rRNA introns, odd ribosomes, and small enigmatic genomes across a large radiation of phyla.</title>
        <authorList>
            <person name="Brown C.T."/>
            <person name="Hug L.A."/>
            <person name="Thomas B.C."/>
            <person name="Sharon I."/>
            <person name="Castelle C.J."/>
            <person name="Singh A."/>
            <person name="Wilkins M.J."/>
            <person name="Williams K.H."/>
            <person name="Banfield J.F."/>
        </authorList>
    </citation>
    <scope>NUCLEOTIDE SEQUENCE [LARGE SCALE GENOMIC DNA]</scope>
</reference>
<proteinExistence type="predicted"/>
<gene>
    <name evidence="2" type="ORF">UU67_C0044G0008</name>
</gene>
<keyword evidence="1" id="KW-0472">Membrane</keyword>
<feature type="transmembrane region" description="Helical" evidence="1">
    <location>
        <begin position="81"/>
        <end position="100"/>
    </location>
</feature>
<dbReference type="EMBL" id="LCBN01000044">
    <property type="protein sequence ID" value="KKS12701.1"/>
    <property type="molecule type" value="Genomic_DNA"/>
</dbReference>
<feature type="transmembrane region" description="Helical" evidence="1">
    <location>
        <begin position="140"/>
        <end position="158"/>
    </location>
</feature>
<organism evidence="2 3">
    <name type="scientific">Candidatus Daviesbacteria bacterium GW2011_GWB1_41_5</name>
    <dbReference type="NCBI Taxonomy" id="1618429"/>
    <lineage>
        <taxon>Bacteria</taxon>
        <taxon>Candidatus Daviesiibacteriota</taxon>
    </lineage>
</organism>
<evidence type="ECO:0000313" key="2">
    <source>
        <dbReference type="EMBL" id="KKS12701.1"/>
    </source>
</evidence>
<dbReference type="AlphaFoldDB" id="A0A0G0YSN9"/>
<feature type="transmembrane region" description="Helical" evidence="1">
    <location>
        <begin position="376"/>
        <end position="396"/>
    </location>
</feature>
<evidence type="ECO:0000313" key="3">
    <source>
        <dbReference type="Proteomes" id="UP000034753"/>
    </source>
</evidence>
<feature type="transmembrane region" description="Helical" evidence="1">
    <location>
        <begin position="317"/>
        <end position="338"/>
    </location>
</feature>
<evidence type="ECO:0000256" key="1">
    <source>
        <dbReference type="SAM" id="Phobius"/>
    </source>
</evidence>
<sequence length="492" mass="57982">MIFQNKRTGDYFYLLILSIVTIYIWYPLTNLVLQWESYTYLIKHFYLPLYTDTWRSFANFDVQSMFTGSILSKLVGLNIPLYFWVEIVSILSINICLYFLTKTITKNPTAAFVTAILFSVYFFGTEFFAPNYYATFLQRIILNVPLLLISFLLLHRFLEEKKYKLYISSVFLYFISIFLAHFGVLFSFAIFLYPIFWHIVVSFRIRSLFRGLIISLPYLVIAMFFWQIQKMFGETMEPKISFLFFLTHPERYHYIEGTIRQLVYMSQYPSVIQAIRSGSSPFSHVDPISTYKFVVPIILAYIVGTVIIWVKRKSYRVLLLTVISGLLISYIVNIYLARFDVRNAAGLNRYYYYPSFLLSFFWSMLLTTVFPKNKVVIYIILMGFFLVNASLFSQYFNDLQRYAAPTKNLYKYIVSNFDEFPLGSLVIMGPTPIFGPYETAFYTEQLGERENIVFCTVNPSYPRCKEAEPTAKHIIRLLYDMECSCIRKEILK</sequence>
<protein>
    <recommendedName>
        <fullName evidence="4">Glycosyltransferase RgtA/B/C/D-like domain-containing protein</fullName>
    </recommendedName>
</protein>
<name>A0A0G0YSN9_9BACT</name>
<evidence type="ECO:0008006" key="4">
    <source>
        <dbReference type="Google" id="ProtNLM"/>
    </source>
</evidence>
<feature type="transmembrane region" description="Helical" evidence="1">
    <location>
        <begin position="12"/>
        <end position="28"/>
    </location>
</feature>